<keyword evidence="6" id="KW-0325">Glycoprotein</keyword>
<reference evidence="8" key="1">
    <citation type="journal article" date="2021" name="PeerJ">
        <title>Extensive microbial diversity within the chicken gut microbiome revealed by metagenomics and culture.</title>
        <authorList>
            <person name="Gilroy R."/>
            <person name="Ravi A."/>
            <person name="Getino M."/>
            <person name="Pursley I."/>
            <person name="Horton D.L."/>
            <person name="Alikhan N.F."/>
            <person name="Baker D."/>
            <person name="Gharbi K."/>
            <person name="Hall N."/>
            <person name="Watson M."/>
            <person name="Adriaenssens E.M."/>
            <person name="Foster-Nyarko E."/>
            <person name="Jarju S."/>
            <person name="Secka A."/>
            <person name="Antonio M."/>
            <person name="Oren A."/>
            <person name="Chaudhuri R.R."/>
            <person name="La Ragione R."/>
            <person name="Hildebrand F."/>
            <person name="Pallen M.J."/>
        </authorList>
    </citation>
    <scope>NUCLEOTIDE SEQUENCE</scope>
    <source>
        <strain evidence="8">ChiGjej6B6-14162</strain>
    </source>
</reference>
<dbReference type="AlphaFoldDB" id="A0A9D1X774"/>
<dbReference type="InterPro" id="IPR010720">
    <property type="entry name" value="Alpha-L-AF_C"/>
</dbReference>
<dbReference type="Gene3D" id="2.60.120.260">
    <property type="entry name" value="Galactose-binding domain-like"/>
    <property type="match status" value="1"/>
</dbReference>
<reference evidence="8" key="2">
    <citation type="submission" date="2021-04" db="EMBL/GenBank/DDBJ databases">
        <authorList>
            <person name="Gilroy R."/>
        </authorList>
    </citation>
    <scope>NUCLEOTIDE SEQUENCE</scope>
    <source>
        <strain evidence="8">ChiGjej6B6-14162</strain>
    </source>
</reference>
<evidence type="ECO:0000256" key="5">
    <source>
        <dbReference type="ARBA" id="ARBA00022801"/>
    </source>
</evidence>
<evidence type="ECO:0000313" key="9">
    <source>
        <dbReference type="Proteomes" id="UP000886740"/>
    </source>
</evidence>
<proteinExistence type="inferred from homology"/>
<dbReference type="InterPro" id="IPR051563">
    <property type="entry name" value="Glycosyl_Hydrolase_51"/>
</dbReference>
<evidence type="ECO:0000256" key="2">
    <source>
        <dbReference type="ARBA" id="ARBA00007186"/>
    </source>
</evidence>
<dbReference type="EMBL" id="DXEL01000020">
    <property type="protein sequence ID" value="HIX73836.1"/>
    <property type="molecule type" value="Genomic_DNA"/>
</dbReference>
<dbReference type="SUPFAM" id="SSF51011">
    <property type="entry name" value="Glycosyl hydrolase domain"/>
    <property type="match status" value="1"/>
</dbReference>
<dbReference type="GO" id="GO:0046556">
    <property type="term" value="F:alpha-L-arabinofuranosidase activity"/>
    <property type="evidence" value="ECO:0007669"/>
    <property type="project" value="UniProtKB-EC"/>
</dbReference>
<dbReference type="PANTHER" id="PTHR31776">
    <property type="entry name" value="ALPHA-L-ARABINOFURANOSIDASE 1"/>
    <property type="match status" value="1"/>
</dbReference>
<accession>A0A9D1X774</accession>
<dbReference type="InterPro" id="IPR055235">
    <property type="entry name" value="ASD1_cat"/>
</dbReference>
<keyword evidence="4" id="KW-0732">Signal</keyword>
<dbReference type="PANTHER" id="PTHR31776:SF0">
    <property type="entry name" value="ALPHA-L-ARABINOFURANOSIDASE 1"/>
    <property type="match status" value="1"/>
</dbReference>
<dbReference type="Pfam" id="PF22848">
    <property type="entry name" value="ASD1_dom"/>
    <property type="match status" value="1"/>
</dbReference>
<evidence type="ECO:0000256" key="6">
    <source>
        <dbReference type="ARBA" id="ARBA00023180"/>
    </source>
</evidence>
<dbReference type="SMART" id="SM00813">
    <property type="entry name" value="Alpha-L-AF_C"/>
    <property type="match status" value="1"/>
</dbReference>
<organism evidence="8 9">
    <name type="scientific">Candidatus Parabacteroides intestinipullorum</name>
    <dbReference type="NCBI Taxonomy" id="2838723"/>
    <lineage>
        <taxon>Bacteria</taxon>
        <taxon>Pseudomonadati</taxon>
        <taxon>Bacteroidota</taxon>
        <taxon>Bacteroidia</taxon>
        <taxon>Bacteroidales</taxon>
        <taxon>Tannerellaceae</taxon>
        <taxon>Parabacteroides</taxon>
    </lineage>
</organism>
<dbReference type="SUPFAM" id="SSF49785">
    <property type="entry name" value="Galactose-binding domain-like"/>
    <property type="match status" value="1"/>
</dbReference>
<dbReference type="Gene3D" id="2.60.40.1180">
    <property type="entry name" value="Golgi alpha-mannosidase II"/>
    <property type="match status" value="1"/>
</dbReference>
<keyword evidence="5" id="KW-0378">Hydrolase</keyword>
<comment type="caution">
    <text evidence="8">The sequence shown here is derived from an EMBL/GenBank/DDBJ whole genome shotgun (WGS) entry which is preliminary data.</text>
</comment>
<dbReference type="GO" id="GO:0046373">
    <property type="term" value="P:L-arabinose metabolic process"/>
    <property type="evidence" value="ECO:0007669"/>
    <property type="project" value="InterPro"/>
</dbReference>
<dbReference type="SUPFAM" id="SSF51445">
    <property type="entry name" value="(Trans)glycosidases"/>
    <property type="match status" value="1"/>
</dbReference>
<sequence length="803" mass="90464">MGCRPEMPVTSTITIEGDGLTLEVNKKLYGLTLEEVNHGIDGGLYAELIQNRSFEDGVPPLNCPYDAVSRRLRTPNGWYIPFIPADSIPGWRALTNTWIWMDTKEVPNDRNRRSLLVNSSAATDSLLTGVVAEGYGGIPLRKGARYRLSFFAKGTGLARMVRVGLRDSAATRPASDRFEFTPTAEWRRYAHTFTATEDMERASLLFSADSSCMYWLDVVSLFPEETWKGRPNGVRSDLAAMLDSLHPSFIRFPGGSFVEGYTAGTYPVWRETVGDIATRRSFWNVWAYGTTNGMGYHEYLQLCEDLGAEPIYVINSGVTSQSRRPRYEDITQMDKLVTDALEAIAYANEPADSTLGKMRAAHGHPKPFNLKYIEIGSENYGHEYNRRFALFKKAINEAFPEVTVISSATVSRQLRNDWIDSHYYSNERFFASGSERFHPDHYSRRSPMVFIGEFGTVGDSTGGTLRSAIAEACFMIGVEENPDIVRRLGFSPVFGNVAFEQSKGALIQVDGGRAVASPSYHLLRLFANHRGDVLLKSEVQTYNRPQVYDGHAGIMLFDNSYDFEEIRLNDQPLNSITVARGEWKQEGSAVRPAPNKWNQVLLGDMGAYDCDFTLRIRRTKGSGPTQLRLRDNGRQGDEADFIGMNIGTGRCELFHQAGGVLDSLGVSVPFPFESNRWYTVRLVCERERIQCYVDGELTHDVQMRPLPSLVSVSTIDEAKQLLYIKVVNTTFHDERTALHINGLNVSNEFEVWEMSGEPEDRNTFDDPERVVPRYKRVALSPTEQWSYVFPPKSISLLVFRLDS</sequence>
<evidence type="ECO:0000256" key="4">
    <source>
        <dbReference type="ARBA" id="ARBA00022729"/>
    </source>
</evidence>
<gene>
    <name evidence="8" type="ORF">H9977_02115</name>
</gene>
<feature type="domain" description="Alpha-L-arabinofuranosidase C-terminal" evidence="7">
    <location>
        <begin position="452"/>
        <end position="793"/>
    </location>
</feature>
<protein>
    <recommendedName>
        <fullName evidence="3">non-reducing end alpha-L-arabinofuranosidase</fullName>
        <ecNumber evidence="3">3.2.1.55</ecNumber>
    </recommendedName>
</protein>
<dbReference type="EC" id="3.2.1.55" evidence="3"/>
<dbReference type="InterPro" id="IPR013780">
    <property type="entry name" value="Glyco_hydro_b"/>
</dbReference>
<name>A0A9D1X774_9BACT</name>
<comment type="similarity">
    <text evidence="2">Belongs to the glycosyl hydrolase 51 family.</text>
</comment>
<evidence type="ECO:0000256" key="1">
    <source>
        <dbReference type="ARBA" id="ARBA00001462"/>
    </source>
</evidence>
<dbReference type="InterPro" id="IPR017853">
    <property type="entry name" value="GH"/>
</dbReference>
<evidence type="ECO:0000256" key="3">
    <source>
        <dbReference type="ARBA" id="ARBA00012670"/>
    </source>
</evidence>
<evidence type="ECO:0000259" key="7">
    <source>
        <dbReference type="SMART" id="SM00813"/>
    </source>
</evidence>
<dbReference type="Gene3D" id="3.20.20.80">
    <property type="entry name" value="Glycosidases"/>
    <property type="match status" value="1"/>
</dbReference>
<dbReference type="InterPro" id="IPR008979">
    <property type="entry name" value="Galactose-bd-like_sf"/>
</dbReference>
<dbReference type="Proteomes" id="UP000886740">
    <property type="component" value="Unassembled WGS sequence"/>
</dbReference>
<comment type="catalytic activity">
    <reaction evidence="1">
        <text>Hydrolysis of terminal non-reducing alpha-L-arabinofuranoside residues in alpha-L-arabinosides.</text>
        <dbReference type="EC" id="3.2.1.55"/>
    </reaction>
</comment>
<evidence type="ECO:0000313" key="8">
    <source>
        <dbReference type="EMBL" id="HIX73836.1"/>
    </source>
</evidence>
<dbReference type="Pfam" id="PF06964">
    <property type="entry name" value="Alpha-L-AF_C"/>
    <property type="match status" value="1"/>
</dbReference>